<protein>
    <submittedName>
        <fullName evidence="2">Uncharacterized protein</fullName>
    </submittedName>
</protein>
<feature type="signal peptide" evidence="1">
    <location>
        <begin position="1"/>
        <end position="19"/>
    </location>
</feature>
<name>A0A2P5EKI1_TREOI</name>
<accession>A0A2P5EKI1</accession>
<evidence type="ECO:0000256" key="1">
    <source>
        <dbReference type="SAM" id="SignalP"/>
    </source>
</evidence>
<dbReference type="Proteomes" id="UP000237000">
    <property type="component" value="Unassembled WGS sequence"/>
</dbReference>
<comment type="caution">
    <text evidence="2">The sequence shown here is derived from an EMBL/GenBank/DDBJ whole genome shotgun (WGS) entry which is preliminary data.</text>
</comment>
<keyword evidence="1" id="KW-0732">Signal</keyword>
<dbReference type="EMBL" id="JXTC01000137">
    <property type="protein sequence ID" value="PON86078.1"/>
    <property type="molecule type" value="Genomic_DNA"/>
</dbReference>
<proteinExistence type="predicted"/>
<evidence type="ECO:0000313" key="3">
    <source>
        <dbReference type="Proteomes" id="UP000237000"/>
    </source>
</evidence>
<feature type="non-terminal residue" evidence="2">
    <location>
        <position position="1"/>
    </location>
</feature>
<dbReference type="AlphaFoldDB" id="A0A2P5EKI1"/>
<sequence length="72" mass="8089">IDSKIIIFLYFSLLASVSSLPLLHAASPTSASSSLIVESPTEYYDIPSLRPLMGTTFYFEIFEDFSVFKFIN</sequence>
<organism evidence="2 3">
    <name type="scientific">Trema orientale</name>
    <name type="common">Charcoal tree</name>
    <name type="synonym">Celtis orientalis</name>
    <dbReference type="NCBI Taxonomy" id="63057"/>
    <lineage>
        <taxon>Eukaryota</taxon>
        <taxon>Viridiplantae</taxon>
        <taxon>Streptophyta</taxon>
        <taxon>Embryophyta</taxon>
        <taxon>Tracheophyta</taxon>
        <taxon>Spermatophyta</taxon>
        <taxon>Magnoliopsida</taxon>
        <taxon>eudicotyledons</taxon>
        <taxon>Gunneridae</taxon>
        <taxon>Pentapetalae</taxon>
        <taxon>rosids</taxon>
        <taxon>fabids</taxon>
        <taxon>Rosales</taxon>
        <taxon>Cannabaceae</taxon>
        <taxon>Trema</taxon>
    </lineage>
</organism>
<reference evidence="3" key="1">
    <citation type="submission" date="2016-06" db="EMBL/GenBank/DDBJ databases">
        <title>Parallel loss of symbiosis genes in relatives of nitrogen-fixing non-legume Parasponia.</title>
        <authorList>
            <person name="Van Velzen R."/>
            <person name="Holmer R."/>
            <person name="Bu F."/>
            <person name="Rutten L."/>
            <person name="Van Zeijl A."/>
            <person name="Liu W."/>
            <person name="Santuari L."/>
            <person name="Cao Q."/>
            <person name="Sharma T."/>
            <person name="Shen D."/>
            <person name="Roswanjaya Y."/>
            <person name="Wardhani T."/>
            <person name="Kalhor M.S."/>
            <person name="Jansen J."/>
            <person name="Van den Hoogen J."/>
            <person name="Gungor B."/>
            <person name="Hartog M."/>
            <person name="Hontelez J."/>
            <person name="Verver J."/>
            <person name="Yang W.-C."/>
            <person name="Schijlen E."/>
            <person name="Repin R."/>
            <person name="Schilthuizen M."/>
            <person name="Schranz E."/>
            <person name="Heidstra R."/>
            <person name="Miyata K."/>
            <person name="Fedorova E."/>
            <person name="Kohlen W."/>
            <person name="Bisseling T."/>
            <person name="Smit S."/>
            <person name="Geurts R."/>
        </authorList>
    </citation>
    <scope>NUCLEOTIDE SEQUENCE [LARGE SCALE GENOMIC DNA]</scope>
    <source>
        <strain evidence="3">cv. RG33-2</strain>
    </source>
</reference>
<dbReference type="InParanoid" id="A0A2P5EKI1"/>
<gene>
    <name evidence="2" type="ORF">TorRG33x02_181280</name>
</gene>
<feature type="chain" id="PRO_5015185763" evidence="1">
    <location>
        <begin position="20"/>
        <end position="72"/>
    </location>
</feature>
<keyword evidence="3" id="KW-1185">Reference proteome</keyword>
<evidence type="ECO:0000313" key="2">
    <source>
        <dbReference type="EMBL" id="PON86078.1"/>
    </source>
</evidence>